<gene>
    <name evidence="1" type="ORF">Defa_19970</name>
</gene>
<organism evidence="1 2">
    <name type="scientific">Desulfovibrio falkowii</name>
    <dbReference type="NCBI Taxonomy" id="3136602"/>
    <lineage>
        <taxon>Bacteria</taxon>
        <taxon>Pseudomonadati</taxon>
        <taxon>Thermodesulfobacteriota</taxon>
        <taxon>Desulfovibrionia</taxon>
        <taxon>Desulfovibrionales</taxon>
        <taxon>Desulfovibrionaceae</taxon>
        <taxon>Desulfovibrio</taxon>
    </lineage>
</organism>
<dbReference type="Proteomes" id="UP001628192">
    <property type="component" value="Unassembled WGS sequence"/>
</dbReference>
<sequence>MGKHTPGPWKKTQNDVSAGTIGVVYHGDGKTWFDISAVNCNYETFLEQQPYNSDLIVSAPDLYASLNRALDALERADDYGVPGLCALIEDVSDVLVKARGA</sequence>
<keyword evidence="2" id="KW-1185">Reference proteome</keyword>
<dbReference type="EMBL" id="BAAFSG010000001">
    <property type="protein sequence ID" value="GAB1254510.1"/>
    <property type="molecule type" value="Genomic_DNA"/>
</dbReference>
<protein>
    <submittedName>
        <fullName evidence="1">Uncharacterized protein</fullName>
    </submittedName>
</protein>
<accession>A0ABQ0E9N1</accession>
<name>A0ABQ0E9N1_9BACT</name>
<proteinExistence type="predicted"/>
<dbReference type="RefSeq" id="WP_407844771.1">
    <property type="nucleotide sequence ID" value="NZ_BAAFSG010000001.1"/>
</dbReference>
<evidence type="ECO:0000313" key="2">
    <source>
        <dbReference type="Proteomes" id="UP001628192"/>
    </source>
</evidence>
<comment type="caution">
    <text evidence="1">The sequence shown here is derived from an EMBL/GenBank/DDBJ whole genome shotgun (WGS) entry which is preliminary data.</text>
</comment>
<reference evidence="1 2" key="1">
    <citation type="journal article" date="2025" name="Int. J. Syst. Evol. Microbiol.">
        <title>Desulfovibrio falkowii sp. nov., Porphyromonas miyakawae sp. nov., Mediterraneibacter flintii sp. nov. and Owariibacterium komagatae gen. nov., sp. nov., isolated from human faeces.</title>
        <authorList>
            <person name="Hamaguchi T."/>
            <person name="Ohara M."/>
            <person name="Hisatomi A."/>
            <person name="Sekiguchi K."/>
            <person name="Takeda J.I."/>
            <person name="Ueyama J."/>
            <person name="Ito M."/>
            <person name="Nishiwaki H."/>
            <person name="Ogi T."/>
            <person name="Hirayama M."/>
            <person name="Ohkuma M."/>
            <person name="Sakamoto M."/>
            <person name="Ohno K."/>
        </authorList>
    </citation>
    <scope>NUCLEOTIDE SEQUENCE [LARGE SCALE GENOMIC DNA]</scope>
    <source>
        <strain evidence="1 2">13CB8C</strain>
    </source>
</reference>
<evidence type="ECO:0000313" key="1">
    <source>
        <dbReference type="EMBL" id="GAB1254510.1"/>
    </source>
</evidence>